<dbReference type="GO" id="GO:0006420">
    <property type="term" value="P:arginyl-tRNA aminoacylation"/>
    <property type="evidence" value="ECO:0007669"/>
    <property type="project" value="InterPro"/>
</dbReference>
<proteinExistence type="inferred from homology"/>
<dbReference type="Pfam" id="PF00750">
    <property type="entry name" value="tRNA-synt_1d"/>
    <property type="match status" value="1"/>
</dbReference>
<dbReference type="SUPFAM" id="SSF52374">
    <property type="entry name" value="Nucleotidylyl transferase"/>
    <property type="match status" value="1"/>
</dbReference>
<keyword evidence="1 4" id="KW-0436">Ligase</keyword>
<sequence>MQDQKKFQSNETRLKKIDHFKETYWLNHANHADHADITDQNYPQPACVTIDMSSPNIGKLMSLNHIRSTITGHALQNIYQYAGYKTVTINHKGDTGDYLTLLVFAIQTWGDEVTIEKCPLRAFTRLLRKFHEEVDLNPELEDQIYYVRQQLAKEDSAAAKILADIYKQSNQAFDGIYNRFNVHFDLNRYESAYLDQAEAWIDKMVAKGIAEADEETVTLSLEQYDLPLGLLKNGQPLYLARDIVSATDTAKKYQSNLNLYVVGNEQTTHFNQVVASLDKYTDVDAAEFIHDALGYTAVLGKRYFNLKHEIKDIHDLLEKLEAELRGKSRDFTFLNTDDQIAKIASNSLIYALLNQKRLAGIDLDFDTMVDEKGATALHITKTYHLLLAELGETASSNTGDVSESFKQAIYQAYMADEPYYIAQYLNILCQEVDKYPPVMTTDIQLALNEFNLAFRLLGLEMTV</sequence>
<name>A0A2J9PNJ7_9LACT</name>
<gene>
    <name evidence="4" type="primary">argS</name>
    <name evidence="4" type="ORF">A6J77_006560</name>
</gene>
<dbReference type="PANTHER" id="PTHR11956">
    <property type="entry name" value="ARGINYL-TRNA SYNTHETASE"/>
    <property type="match status" value="1"/>
</dbReference>
<dbReference type="InterPro" id="IPR001278">
    <property type="entry name" value="Arg-tRNA-ligase"/>
</dbReference>
<dbReference type="InterPro" id="IPR014729">
    <property type="entry name" value="Rossmann-like_a/b/a_fold"/>
</dbReference>
<dbReference type="PANTHER" id="PTHR11956:SF5">
    <property type="entry name" value="ARGININE--TRNA LIGASE, CYTOPLASMIC"/>
    <property type="match status" value="1"/>
</dbReference>
<dbReference type="RefSeq" id="WP_083069264.1">
    <property type="nucleotide sequence ID" value="NZ_JALXKY010000001.1"/>
</dbReference>
<comment type="caution">
    <text evidence="4">The sequence shown here is derived from an EMBL/GenBank/DDBJ whole genome shotgun (WGS) entry which is preliminary data.</text>
</comment>
<keyword evidence="1" id="KW-0547">Nucleotide-binding</keyword>
<keyword evidence="1" id="KW-0030">Aminoacyl-tRNA synthetase</keyword>
<dbReference type="InterPro" id="IPR035684">
    <property type="entry name" value="ArgRS_core"/>
</dbReference>
<evidence type="ECO:0000313" key="4">
    <source>
        <dbReference type="EMBL" id="PNL91902.1"/>
    </source>
</evidence>
<keyword evidence="2" id="KW-0175">Coiled coil</keyword>
<evidence type="ECO:0000256" key="1">
    <source>
        <dbReference type="RuleBase" id="RU363038"/>
    </source>
</evidence>
<dbReference type="GO" id="GO:0004814">
    <property type="term" value="F:arginine-tRNA ligase activity"/>
    <property type="evidence" value="ECO:0007669"/>
    <property type="project" value="InterPro"/>
</dbReference>
<feature type="domain" description="Arginyl-tRNA synthetase catalytic core" evidence="3">
    <location>
        <begin position="45"/>
        <end position="359"/>
    </location>
</feature>
<dbReference type="Gene3D" id="3.40.50.620">
    <property type="entry name" value="HUPs"/>
    <property type="match status" value="1"/>
</dbReference>
<evidence type="ECO:0000313" key="5">
    <source>
        <dbReference type="Proteomes" id="UP000192813"/>
    </source>
</evidence>
<accession>A0A2J9PNJ7</accession>
<dbReference type="Proteomes" id="UP000192813">
    <property type="component" value="Unassembled WGS sequence"/>
</dbReference>
<feature type="coiled-coil region" evidence="2">
    <location>
        <begin position="303"/>
        <end position="330"/>
    </location>
</feature>
<reference evidence="5" key="1">
    <citation type="submission" date="2017-12" db="EMBL/GenBank/DDBJ databases">
        <title>FDA dAtabase for Regulatory Grade micrObial Sequences (FDA-ARGOS): Supporting development and validation of Infectious Disease Dx tests.</title>
        <authorList>
            <person name="Hoffmann M."/>
            <person name="Allard M."/>
            <person name="Evans P."/>
            <person name="Brown E."/>
            <person name="Tallon L."/>
            <person name="Sadzewicz L."/>
            <person name="Sengamalay N."/>
            <person name="Ott S."/>
            <person name="Godinez A."/>
            <person name="Nagaraj S."/>
            <person name="Vavikolanu K."/>
            <person name="Aluvathingal J."/>
            <person name="Nadendla S."/>
            <person name="Sichtig H."/>
        </authorList>
    </citation>
    <scope>NUCLEOTIDE SEQUENCE [LARGE SCALE GENOMIC DNA]</scope>
    <source>
        <strain evidence="5">FDAARGOS_249</strain>
    </source>
</reference>
<organism evidence="4 5">
    <name type="scientific">Aerococcus viridans</name>
    <dbReference type="NCBI Taxonomy" id="1377"/>
    <lineage>
        <taxon>Bacteria</taxon>
        <taxon>Bacillati</taxon>
        <taxon>Bacillota</taxon>
        <taxon>Bacilli</taxon>
        <taxon>Lactobacillales</taxon>
        <taxon>Aerococcaceae</taxon>
        <taxon>Aerococcus</taxon>
    </lineage>
</organism>
<keyword evidence="1" id="KW-0648">Protein biosynthesis</keyword>
<protein>
    <submittedName>
        <fullName evidence="4">Arginine--tRNA ligase</fullName>
    </submittedName>
</protein>
<evidence type="ECO:0000259" key="3">
    <source>
        <dbReference type="Pfam" id="PF00750"/>
    </source>
</evidence>
<dbReference type="EMBL" id="NBTM02000001">
    <property type="protein sequence ID" value="PNL91902.1"/>
    <property type="molecule type" value="Genomic_DNA"/>
</dbReference>
<comment type="similarity">
    <text evidence="1">Belongs to the class-I aminoacyl-tRNA synthetase family.</text>
</comment>
<dbReference type="GO" id="GO:0005524">
    <property type="term" value="F:ATP binding"/>
    <property type="evidence" value="ECO:0007669"/>
    <property type="project" value="UniProtKB-KW"/>
</dbReference>
<keyword evidence="1" id="KW-0067">ATP-binding</keyword>
<evidence type="ECO:0000256" key="2">
    <source>
        <dbReference type="SAM" id="Coils"/>
    </source>
</evidence>
<dbReference type="AlphaFoldDB" id="A0A2J9PNJ7"/>